<reference evidence="1 2" key="1">
    <citation type="submission" date="2021-08" db="EMBL/GenBank/DDBJ databases">
        <authorList>
            <person name="Peeters C."/>
        </authorList>
    </citation>
    <scope>NUCLEOTIDE SEQUENCE [LARGE SCALE GENOMIC DNA]</scope>
    <source>
        <strain evidence="1 2">LMG 23992</strain>
    </source>
</reference>
<sequence length="731" mass="75930">MADVRRVISIEAKIAQSAVAQMKSMEQALGGIEKSASLATTAVKGFVGGLVGAISVGTIVSGFKSLVDEMDALNDASERLGVSTENLSAWGYAAEMSGTDADTLYKAIGKLSVEMETFDDVSAKSTKALQSLGVTADDVAQGTDAVFSKIADGFAKMPDGAGKTAKAIELFGKSGAQLIPFLNQGSAGLEDLRREAERLGVVLDSDASKAAGNFNDSVDRVTKAVHGSALAIAQGMLPKLLSVTEAFGDASTKAQTFQAVGRDLGDMAKWLSGMFLKSAATVKAFGASLGMVSDVTSALIEGRFGDVKGIFSAYVADVNKLEADTNAVLERMRNPNLSDMLPFAGDAPKRTASAIDAISDAAKGAGNKISDFERRLKSLNEELFKASQPEAAQTAIGKLTYDIEQGVINVTKAEADQLYMTAALVDATNRDVEAEKARKQALDDSTKAQQEQITAQAQFLDQAKSQTQAGQLEAAIDNWYRLEQIIAQTGDTSIAAAQALEGAKKKVDDLISGKSVDGFEQLLSAIDGYGKQVSGTLVGAIDSTKEFGDAFGDMVAGVLKDIAQMVLQILVVQPLIDSLKASLKSAQASGGGIGGFFSSLFSADGNAFDGGVHAFAGGGIFGPNGGVTPGPVLFPFAQGIGLAGEAGTEAILPLQRGPDGKLGVANNGGGSGDVVVNVYPQPGETATVRQSNTADGKQIDIYIDKRVRDGITNGNFDTAFNQVYGLNRRGR</sequence>
<evidence type="ECO:0000313" key="1">
    <source>
        <dbReference type="EMBL" id="CAG9172086.1"/>
    </source>
</evidence>
<comment type="caution">
    <text evidence="1">The sequence shown here is derived from an EMBL/GenBank/DDBJ whole genome shotgun (WGS) entry which is preliminary data.</text>
</comment>
<evidence type="ECO:0008006" key="3">
    <source>
        <dbReference type="Google" id="ProtNLM"/>
    </source>
</evidence>
<evidence type="ECO:0000313" key="2">
    <source>
        <dbReference type="Proteomes" id="UP000727654"/>
    </source>
</evidence>
<name>A0ABN7YIA7_9BURK</name>
<keyword evidence="2" id="KW-1185">Reference proteome</keyword>
<gene>
    <name evidence="1" type="ORF">LMG23992_02115</name>
</gene>
<accession>A0ABN7YIA7</accession>
<organism evidence="1 2">
    <name type="scientific">Cupriavidus laharis</name>
    <dbReference type="NCBI Taxonomy" id="151654"/>
    <lineage>
        <taxon>Bacteria</taxon>
        <taxon>Pseudomonadati</taxon>
        <taxon>Pseudomonadota</taxon>
        <taxon>Betaproteobacteria</taxon>
        <taxon>Burkholderiales</taxon>
        <taxon>Burkholderiaceae</taxon>
        <taxon>Cupriavidus</taxon>
    </lineage>
</organism>
<dbReference type="Proteomes" id="UP000727654">
    <property type="component" value="Unassembled WGS sequence"/>
</dbReference>
<proteinExistence type="predicted"/>
<dbReference type="RefSeq" id="WP_224079745.1">
    <property type="nucleotide sequence ID" value="NZ_CAJZAI010000004.1"/>
</dbReference>
<dbReference type="EMBL" id="CAJZAI010000004">
    <property type="protein sequence ID" value="CAG9172086.1"/>
    <property type="molecule type" value="Genomic_DNA"/>
</dbReference>
<protein>
    <recommendedName>
        <fullName evidence="3">Bacteriophage tail tape measure C-terminal domain-containing protein</fullName>
    </recommendedName>
</protein>